<dbReference type="AlphaFoldDB" id="A0A6N6JJC6"/>
<evidence type="ECO:0000313" key="1">
    <source>
        <dbReference type="EMBL" id="GFE66234.1"/>
    </source>
</evidence>
<proteinExistence type="predicted"/>
<organism evidence="1 2">
    <name type="scientific">Litoreibacter roseus</name>
    <dbReference type="NCBI Taxonomy" id="2601869"/>
    <lineage>
        <taxon>Bacteria</taxon>
        <taxon>Pseudomonadati</taxon>
        <taxon>Pseudomonadota</taxon>
        <taxon>Alphaproteobacteria</taxon>
        <taxon>Rhodobacterales</taxon>
        <taxon>Roseobacteraceae</taxon>
        <taxon>Litoreibacter</taxon>
    </lineage>
</organism>
<comment type="caution">
    <text evidence="1">The sequence shown here is derived from an EMBL/GenBank/DDBJ whole genome shotgun (WGS) entry which is preliminary data.</text>
</comment>
<reference evidence="1 2" key="1">
    <citation type="submission" date="2019-12" db="EMBL/GenBank/DDBJ databases">
        <title>Litoreibacter badius sp. nov., a novel bacteriochlorophyll a-containing bacterium in the genus Litoreibacter.</title>
        <authorList>
            <person name="Kanamuro M."/>
            <person name="Takabe Y."/>
            <person name="Mori K."/>
            <person name="Takaichi S."/>
            <person name="Hanada S."/>
        </authorList>
    </citation>
    <scope>NUCLEOTIDE SEQUENCE [LARGE SCALE GENOMIC DNA]</scope>
    <source>
        <strain evidence="1 2">K6</strain>
    </source>
</reference>
<sequence length="145" mass="15960">MLPLHKTTQIDIRPREEVQVGEFSPGAGEMLQWLRLVALDCRAAARTDLFDACAVLSTSETVAKTAHAEVLMRCLSQALQKEAVLYRPGVEAVSFDEAWLLRAAEAAAQANWSSFEFLLRSRVPASVRRNLGSLIVTISSQFALT</sequence>
<evidence type="ECO:0000313" key="2">
    <source>
        <dbReference type="Proteomes" id="UP000436822"/>
    </source>
</evidence>
<dbReference type="Proteomes" id="UP000436822">
    <property type="component" value="Unassembled WGS sequence"/>
</dbReference>
<protein>
    <submittedName>
        <fullName evidence="1">Uncharacterized protein</fullName>
    </submittedName>
</protein>
<dbReference type="EMBL" id="BLJE01000004">
    <property type="protein sequence ID" value="GFE66234.1"/>
    <property type="molecule type" value="Genomic_DNA"/>
</dbReference>
<name>A0A6N6JJC6_9RHOB</name>
<dbReference type="RefSeq" id="WP_159809097.1">
    <property type="nucleotide sequence ID" value="NZ_BLJE01000004.1"/>
</dbReference>
<gene>
    <name evidence="1" type="ORF">KIN_33080</name>
</gene>
<keyword evidence="2" id="KW-1185">Reference proteome</keyword>
<dbReference type="OrthoDB" id="7854136at2"/>
<accession>A0A6N6JJC6</accession>